<dbReference type="SUPFAM" id="SSF53474">
    <property type="entry name" value="alpha/beta-Hydrolases"/>
    <property type="match status" value="1"/>
</dbReference>
<dbReference type="eggNOG" id="COG1075">
    <property type="taxonomic scope" value="Bacteria"/>
</dbReference>
<dbReference type="AlphaFoldDB" id="A0A0A2A0F1"/>
<dbReference type="GO" id="GO:0004806">
    <property type="term" value="F:triacylglycerol lipase activity"/>
    <property type="evidence" value="ECO:0007669"/>
    <property type="project" value="UniProtKB-EC"/>
</dbReference>
<dbReference type="RefSeq" id="WP_032522566.1">
    <property type="nucleotide sequence ID" value="NZ_CP138977.1"/>
</dbReference>
<dbReference type="InterPro" id="IPR029058">
    <property type="entry name" value="AB_hydrolase_fold"/>
</dbReference>
<dbReference type="PANTHER" id="PTHR37946">
    <property type="entry name" value="SLL1969 PROTEIN"/>
    <property type="match status" value="1"/>
</dbReference>
<dbReference type="Gene3D" id="3.40.50.1820">
    <property type="entry name" value="alpha/beta hydrolase"/>
    <property type="match status" value="1"/>
</dbReference>
<dbReference type="EC" id="3.1.1.3" evidence="1"/>
<evidence type="ECO:0000313" key="1">
    <source>
        <dbReference type="EMBL" id="KGF95362.1"/>
    </source>
</evidence>
<name>A0A0A2A0F1_PROMR</name>
<evidence type="ECO:0000313" key="2">
    <source>
        <dbReference type="Proteomes" id="UP000030355"/>
    </source>
</evidence>
<reference evidence="2" key="1">
    <citation type="journal article" date="2014" name="Sci. Data">
        <title>Genomes of diverse isolates of the marine cyanobacterium Prochlorococcus.</title>
        <authorList>
            <person name="Biller S."/>
            <person name="Berube P."/>
            <person name="Thompson J."/>
            <person name="Kelly L."/>
            <person name="Roggensack S."/>
            <person name="Awad L."/>
            <person name="Roache-Johnson K."/>
            <person name="Ding H."/>
            <person name="Giovannoni S.J."/>
            <person name="Moore L.R."/>
            <person name="Chisholm S.W."/>
        </authorList>
    </citation>
    <scope>NUCLEOTIDE SEQUENCE [LARGE SCALE GENOMIC DNA]</scope>
    <source>
        <strain evidence="2">MIT 9201</strain>
    </source>
</reference>
<dbReference type="PANTHER" id="PTHR37946:SF1">
    <property type="entry name" value="SLL1969 PROTEIN"/>
    <property type="match status" value="1"/>
</dbReference>
<organism evidence="1 2">
    <name type="scientific">Prochlorococcus marinus str. MIT 9201</name>
    <dbReference type="NCBI Taxonomy" id="93057"/>
    <lineage>
        <taxon>Bacteria</taxon>
        <taxon>Bacillati</taxon>
        <taxon>Cyanobacteriota</taxon>
        <taxon>Cyanophyceae</taxon>
        <taxon>Synechococcales</taxon>
        <taxon>Prochlorococcaceae</taxon>
        <taxon>Prochlorococcus</taxon>
    </lineage>
</organism>
<dbReference type="Pfam" id="PF02089">
    <property type="entry name" value="Palm_thioest"/>
    <property type="match status" value="1"/>
</dbReference>
<protein>
    <submittedName>
        <fullName evidence="1">Lipase</fullName>
        <ecNumber evidence="1">3.1.1.3</ecNumber>
    </submittedName>
</protein>
<comment type="caution">
    <text evidence="1">The sequence shown here is derived from an EMBL/GenBank/DDBJ whole genome shotgun (WGS) entry which is preliminary data.</text>
</comment>
<keyword evidence="1" id="KW-0378">Hydrolase</keyword>
<gene>
    <name evidence="1" type="ORF">EU95_1455</name>
</gene>
<dbReference type="OrthoDB" id="9765872at2"/>
<proteinExistence type="predicted"/>
<accession>A0A0A2A0F1</accession>
<sequence length="197" mass="23045">MEKRNPIILIHGLWNTSSIFSSFTSKLDDIGIEYFAPTLKHSYGMTSIIDLTNILNELILEKYGLEKELDILGFSMGGIIGRYWIQKFNGYKRTRRLISIGSPHKGTLMAQLIPKYPFKGISEMKINSKFLRELADNDFFLDDIECINFFTYWDLMVFPSWWTNLNFGKKISVRVYKHRNLVRNKAVIDKIIDEITM</sequence>
<dbReference type="Proteomes" id="UP000030355">
    <property type="component" value="Unassembled WGS sequence"/>
</dbReference>
<dbReference type="EMBL" id="JNAL01000015">
    <property type="protein sequence ID" value="KGF95362.1"/>
    <property type="molecule type" value="Genomic_DNA"/>
</dbReference>
<dbReference type="STRING" id="93057.EU95_1455"/>